<protein>
    <submittedName>
        <fullName evidence="1">Uncharacterized protein</fullName>
    </submittedName>
</protein>
<sequence>HQHCIFGWEAPIIAFKQKLLSAESPFPLDYQISAHLDVLKERSLDQAKLKQFSHEQREHYAMSSETGSVKDLVMGFVLTSIETKASFFDSVFEDTPPEDYSGLMMGIFKKALQALLGATKYNSDAKRIVEDYLSDPRRQGKTPSEVWKDLLHKMADIKFAPFTNTKKAPNQEATATACCSVSSGGCPPNSKQLARRWCRTSRYN</sequence>
<evidence type="ECO:0000313" key="1">
    <source>
        <dbReference type="EMBL" id="CAJ1960063.1"/>
    </source>
</evidence>
<gene>
    <name evidence="1" type="ORF">CYCCA115_LOCUS18479</name>
</gene>
<proteinExistence type="predicted"/>
<reference evidence="1" key="1">
    <citation type="submission" date="2023-08" db="EMBL/GenBank/DDBJ databases">
        <authorList>
            <person name="Audoor S."/>
            <person name="Bilcke G."/>
        </authorList>
    </citation>
    <scope>NUCLEOTIDE SEQUENCE</scope>
</reference>
<dbReference type="AlphaFoldDB" id="A0AAD2JLA0"/>
<feature type="non-terminal residue" evidence="1">
    <location>
        <position position="1"/>
    </location>
</feature>
<dbReference type="Proteomes" id="UP001295423">
    <property type="component" value="Unassembled WGS sequence"/>
</dbReference>
<evidence type="ECO:0000313" key="2">
    <source>
        <dbReference type="Proteomes" id="UP001295423"/>
    </source>
</evidence>
<keyword evidence="2" id="KW-1185">Reference proteome</keyword>
<comment type="caution">
    <text evidence="1">The sequence shown here is derived from an EMBL/GenBank/DDBJ whole genome shotgun (WGS) entry which is preliminary data.</text>
</comment>
<accession>A0AAD2JLA0</accession>
<organism evidence="1 2">
    <name type="scientific">Cylindrotheca closterium</name>
    <dbReference type="NCBI Taxonomy" id="2856"/>
    <lineage>
        <taxon>Eukaryota</taxon>
        <taxon>Sar</taxon>
        <taxon>Stramenopiles</taxon>
        <taxon>Ochrophyta</taxon>
        <taxon>Bacillariophyta</taxon>
        <taxon>Bacillariophyceae</taxon>
        <taxon>Bacillariophycidae</taxon>
        <taxon>Bacillariales</taxon>
        <taxon>Bacillariaceae</taxon>
        <taxon>Cylindrotheca</taxon>
    </lineage>
</organism>
<name>A0AAD2JLA0_9STRA</name>
<dbReference type="EMBL" id="CAKOGP040002045">
    <property type="protein sequence ID" value="CAJ1960063.1"/>
    <property type="molecule type" value="Genomic_DNA"/>
</dbReference>